<evidence type="ECO:0000313" key="4">
    <source>
        <dbReference type="Proteomes" id="UP001634007"/>
    </source>
</evidence>
<dbReference type="AlphaFoldDB" id="A0ABD3LF02"/>
<feature type="transmembrane region" description="Helical" evidence="2">
    <location>
        <begin position="46"/>
        <end position="71"/>
    </location>
</feature>
<accession>A0ABD3LF02</accession>
<organism evidence="3 4">
    <name type="scientific">Eucalyptus globulus</name>
    <name type="common">Tasmanian blue gum</name>
    <dbReference type="NCBI Taxonomy" id="34317"/>
    <lineage>
        <taxon>Eukaryota</taxon>
        <taxon>Viridiplantae</taxon>
        <taxon>Streptophyta</taxon>
        <taxon>Embryophyta</taxon>
        <taxon>Tracheophyta</taxon>
        <taxon>Spermatophyta</taxon>
        <taxon>Magnoliopsida</taxon>
        <taxon>eudicotyledons</taxon>
        <taxon>Gunneridae</taxon>
        <taxon>Pentapetalae</taxon>
        <taxon>rosids</taxon>
        <taxon>malvids</taxon>
        <taxon>Myrtales</taxon>
        <taxon>Myrtaceae</taxon>
        <taxon>Myrtoideae</taxon>
        <taxon>Eucalypteae</taxon>
        <taxon>Eucalyptus</taxon>
    </lineage>
</organism>
<keyword evidence="4" id="KW-1185">Reference proteome</keyword>
<keyword evidence="2" id="KW-0472">Membrane</keyword>
<keyword evidence="2" id="KW-0812">Transmembrane</keyword>
<keyword evidence="2" id="KW-1133">Transmembrane helix</keyword>
<proteinExistence type="predicted"/>
<dbReference type="EMBL" id="JBJKBG010000002">
    <property type="protein sequence ID" value="KAL3750394.1"/>
    <property type="molecule type" value="Genomic_DNA"/>
</dbReference>
<name>A0ABD3LF02_EUCGL</name>
<evidence type="ECO:0000256" key="1">
    <source>
        <dbReference type="SAM" id="MobiDB-lite"/>
    </source>
</evidence>
<feature type="region of interest" description="Disordered" evidence="1">
    <location>
        <begin position="1"/>
        <end position="32"/>
    </location>
</feature>
<evidence type="ECO:0000313" key="3">
    <source>
        <dbReference type="EMBL" id="KAL3750394.1"/>
    </source>
</evidence>
<comment type="caution">
    <text evidence="3">The sequence shown here is derived from an EMBL/GenBank/DDBJ whole genome shotgun (WGS) entry which is preliminary data.</text>
</comment>
<evidence type="ECO:0000256" key="2">
    <source>
        <dbReference type="SAM" id="Phobius"/>
    </source>
</evidence>
<sequence>MRSEQHRTTSAAAASPFESKQTGRRFDVMRNPTPGRIARGVLPSKYAAAAAAVAAVVASLSCGAVIIISGFKVLDESEPSEKDGPPLQF</sequence>
<protein>
    <submittedName>
        <fullName evidence="3">Uncharacterized protein</fullName>
    </submittedName>
</protein>
<dbReference type="Proteomes" id="UP001634007">
    <property type="component" value="Unassembled WGS sequence"/>
</dbReference>
<gene>
    <name evidence="3" type="ORF">ACJRO7_011403</name>
</gene>
<reference evidence="3 4" key="1">
    <citation type="submission" date="2024-11" db="EMBL/GenBank/DDBJ databases">
        <title>Chromosome-level genome assembly of Eucalyptus globulus Labill. provides insights into its genome evolution.</title>
        <authorList>
            <person name="Li X."/>
        </authorList>
    </citation>
    <scope>NUCLEOTIDE SEQUENCE [LARGE SCALE GENOMIC DNA]</scope>
    <source>
        <strain evidence="3">CL2024</strain>
        <tissue evidence="3">Fresh tender leaves</tissue>
    </source>
</reference>